<proteinExistence type="predicted"/>
<dbReference type="InterPro" id="IPR050204">
    <property type="entry name" value="AraC_XylS_family_regulators"/>
</dbReference>
<feature type="domain" description="HTH araC/xylS-type" evidence="4">
    <location>
        <begin position="175"/>
        <end position="281"/>
    </location>
</feature>
<dbReference type="PROSITE" id="PS01124">
    <property type="entry name" value="HTH_ARAC_FAMILY_2"/>
    <property type="match status" value="1"/>
</dbReference>
<dbReference type="Proteomes" id="UP000490800">
    <property type="component" value="Unassembled WGS sequence"/>
</dbReference>
<protein>
    <submittedName>
        <fullName evidence="5">Helix-turn-helix domain-containing protein</fullName>
    </submittedName>
</protein>
<keyword evidence="2" id="KW-0238">DNA-binding</keyword>
<dbReference type="SMART" id="SM00342">
    <property type="entry name" value="HTH_ARAC"/>
    <property type="match status" value="1"/>
</dbReference>
<dbReference type="EMBL" id="RHLK01000011">
    <property type="protein sequence ID" value="MVP01315.1"/>
    <property type="molecule type" value="Genomic_DNA"/>
</dbReference>
<evidence type="ECO:0000256" key="1">
    <source>
        <dbReference type="ARBA" id="ARBA00023015"/>
    </source>
</evidence>
<evidence type="ECO:0000256" key="2">
    <source>
        <dbReference type="ARBA" id="ARBA00023125"/>
    </source>
</evidence>
<organism evidence="5 6">
    <name type="scientific">Paenibacillus lutrae</name>
    <dbReference type="NCBI Taxonomy" id="2078573"/>
    <lineage>
        <taxon>Bacteria</taxon>
        <taxon>Bacillati</taxon>
        <taxon>Bacillota</taxon>
        <taxon>Bacilli</taxon>
        <taxon>Bacillales</taxon>
        <taxon>Paenibacillaceae</taxon>
        <taxon>Paenibacillus</taxon>
    </lineage>
</organism>
<keyword evidence="1" id="KW-0805">Transcription regulation</keyword>
<evidence type="ECO:0000256" key="3">
    <source>
        <dbReference type="ARBA" id="ARBA00023163"/>
    </source>
</evidence>
<dbReference type="Gene3D" id="1.10.10.60">
    <property type="entry name" value="Homeodomain-like"/>
    <property type="match status" value="1"/>
</dbReference>
<keyword evidence="6" id="KW-1185">Reference proteome</keyword>
<name>A0A7X3K0Q4_9BACL</name>
<dbReference type="Pfam" id="PF12833">
    <property type="entry name" value="HTH_18"/>
    <property type="match status" value="1"/>
</dbReference>
<evidence type="ECO:0000313" key="5">
    <source>
        <dbReference type="EMBL" id="MVP01315.1"/>
    </source>
</evidence>
<evidence type="ECO:0000259" key="4">
    <source>
        <dbReference type="PROSITE" id="PS01124"/>
    </source>
</evidence>
<dbReference type="InterPro" id="IPR018060">
    <property type="entry name" value="HTH_AraC"/>
</dbReference>
<dbReference type="GO" id="GO:0043565">
    <property type="term" value="F:sequence-specific DNA binding"/>
    <property type="evidence" value="ECO:0007669"/>
    <property type="project" value="InterPro"/>
</dbReference>
<dbReference type="RefSeq" id="WP_157337595.1">
    <property type="nucleotide sequence ID" value="NZ_RHLK01000011.1"/>
</dbReference>
<gene>
    <name evidence="5" type="ORF">EDM21_17605</name>
</gene>
<dbReference type="OrthoDB" id="323290at2"/>
<dbReference type="PANTHER" id="PTHR46796:SF13">
    <property type="entry name" value="HTH-TYPE TRANSCRIPTIONAL ACTIVATOR RHAS"/>
    <property type="match status" value="1"/>
</dbReference>
<dbReference type="Pfam" id="PF20240">
    <property type="entry name" value="DUF6597"/>
    <property type="match status" value="1"/>
</dbReference>
<evidence type="ECO:0000313" key="6">
    <source>
        <dbReference type="Proteomes" id="UP000490800"/>
    </source>
</evidence>
<sequence length="291" mass="32924">MDARLHPLFCPVQGNGRASAYVYREMTPSPALRPYVACYWISEPAPPVHGRPLDTSSGTSVDRVLPDGCTDIIVKQDLYRDRCAAIYCGIFDHAFTIKYSEQQPVRSFGVRFFPGGACRFMGIPLDGLANQALPLEVLLPDLGSGVRERIMRAASFTEQVREMESYLLARLRKQERDGDILIQNLLHRIFISGGQENVQSMAASEAVSTRQMNRKFGQWIGTSPKKFMEIVRFQSVLREIKAGRITDWRTAALERGFYDQAHLIREFKRFYGDTPVIAAQEYRGMSDLSNS</sequence>
<dbReference type="InterPro" id="IPR046532">
    <property type="entry name" value="DUF6597"/>
</dbReference>
<reference evidence="5 6" key="1">
    <citation type="journal article" date="2019" name="Microorganisms">
        <title>Paenibacillus lutrae sp. nov., A Chitinolytic Species Isolated from A River Otter in Castril Natural Park, Granada, Spain.</title>
        <authorList>
            <person name="Rodriguez M."/>
            <person name="Reina J.C."/>
            <person name="Bejar V."/>
            <person name="Llamas I."/>
        </authorList>
    </citation>
    <scope>NUCLEOTIDE SEQUENCE [LARGE SCALE GENOMIC DNA]</scope>
    <source>
        <strain evidence="5 6">N10</strain>
    </source>
</reference>
<dbReference type="GO" id="GO:0003700">
    <property type="term" value="F:DNA-binding transcription factor activity"/>
    <property type="evidence" value="ECO:0007669"/>
    <property type="project" value="InterPro"/>
</dbReference>
<keyword evidence="3" id="KW-0804">Transcription</keyword>
<accession>A0A7X3K0Q4</accession>
<dbReference type="PANTHER" id="PTHR46796">
    <property type="entry name" value="HTH-TYPE TRANSCRIPTIONAL ACTIVATOR RHAS-RELATED"/>
    <property type="match status" value="1"/>
</dbReference>
<comment type="caution">
    <text evidence="5">The sequence shown here is derived from an EMBL/GenBank/DDBJ whole genome shotgun (WGS) entry which is preliminary data.</text>
</comment>
<dbReference type="AlphaFoldDB" id="A0A7X3K0Q4"/>